<organism evidence="3 4">
    <name type="scientific">Mycolicibacterium doricum</name>
    <dbReference type="NCBI Taxonomy" id="126673"/>
    <lineage>
        <taxon>Bacteria</taxon>
        <taxon>Bacillati</taxon>
        <taxon>Actinomycetota</taxon>
        <taxon>Actinomycetes</taxon>
        <taxon>Mycobacteriales</taxon>
        <taxon>Mycobacteriaceae</taxon>
        <taxon>Mycolicibacterium</taxon>
    </lineage>
</organism>
<dbReference type="OrthoDB" id="4640879at2"/>
<proteinExistence type="predicted"/>
<keyword evidence="1" id="KW-0472">Membrane</keyword>
<gene>
    <name evidence="3" type="ORF">AWC01_18180</name>
    <name evidence="2" type="ORF">MDOR_13810</name>
</gene>
<dbReference type="EMBL" id="LQOS01000071">
    <property type="protein sequence ID" value="ORV35737.1"/>
    <property type="molecule type" value="Genomic_DNA"/>
</dbReference>
<sequence length="63" mass="6384">MKTILLVAVGVLVALAGSLFSLQGFGFVGGSPMSGTTTWSIAGLVIAALGIGLIYVGWRSNRS</sequence>
<keyword evidence="4" id="KW-1185">Reference proteome</keyword>
<keyword evidence="1" id="KW-0812">Transmembrane</keyword>
<protein>
    <submittedName>
        <fullName evidence="2">Membrane protein</fullName>
    </submittedName>
</protein>
<accession>A0A1X1SXG9</accession>
<reference evidence="2" key="3">
    <citation type="submission" date="2020-02" db="EMBL/GenBank/DDBJ databases">
        <authorList>
            <person name="Matsumoto Y."/>
            <person name="Motooka D."/>
            <person name="Nakamura S."/>
        </authorList>
    </citation>
    <scope>NUCLEOTIDE SEQUENCE</scope>
    <source>
        <strain evidence="2">JCM 12405</strain>
    </source>
</reference>
<dbReference type="STRING" id="126673.AWC01_18180"/>
<evidence type="ECO:0000313" key="4">
    <source>
        <dbReference type="Proteomes" id="UP000193564"/>
    </source>
</evidence>
<dbReference type="AlphaFoldDB" id="A0A1X1SXG9"/>
<dbReference type="Proteomes" id="UP000193564">
    <property type="component" value="Unassembled WGS sequence"/>
</dbReference>
<evidence type="ECO:0000313" key="3">
    <source>
        <dbReference type="EMBL" id="ORV35737.1"/>
    </source>
</evidence>
<feature type="transmembrane region" description="Helical" evidence="1">
    <location>
        <begin position="37"/>
        <end position="58"/>
    </location>
</feature>
<dbReference type="Proteomes" id="UP000467201">
    <property type="component" value="Chromosome"/>
</dbReference>
<evidence type="ECO:0000256" key="1">
    <source>
        <dbReference type="SAM" id="Phobius"/>
    </source>
</evidence>
<dbReference type="EMBL" id="AP022605">
    <property type="protein sequence ID" value="BBZ07212.1"/>
    <property type="molecule type" value="Genomic_DNA"/>
</dbReference>
<name>A0A1X1SXG9_9MYCO</name>
<evidence type="ECO:0000313" key="5">
    <source>
        <dbReference type="Proteomes" id="UP000467201"/>
    </source>
</evidence>
<reference evidence="3 4" key="1">
    <citation type="submission" date="2016-01" db="EMBL/GenBank/DDBJ databases">
        <title>The new phylogeny of the genus Mycobacterium.</title>
        <authorList>
            <person name="Tarcisio F."/>
            <person name="Conor M."/>
            <person name="Antonella G."/>
            <person name="Elisabetta G."/>
            <person name="Giulia F.S."/>
            <person name="Sara T."/>
            <person name="Anna F."/>
            <person name="Clotilde B."/>
            <person name="Roberto B."/>
            <person name="Veronica D.S."/>
            <person name="Fabio R."/>
            <person name="Monica P."/>
            <person name="Olivier J."/>
            <person name="Enrico T."/>
            <person name="Nicola S."/>
        </authorList>
    </citation>
    <scope>NUCLEOTIDE SEQUENCE [LARGE SCALE GENOMIC DNA]</scope>
    <source>
        <strain evidence="3 4">DSM 44339</strain>
    </source>
</reference>
<keyword evidence="1" id="KW-1133">Transmembrane helix</keyword>
<dbReference type="RefSeq" id="WP_085192782.1">
    <property type="nucleotide sequence ID" value="NZ_AP022605.1"/>
</dbReference>
<evidence type="ECO:0000313" key="2">
    <source>
        <dbReference type="EMBL" id="BBZ07212.1"/>
    </source>
</evidence>
<dbReference type="KEGG" id="mdr:MDOR_13810"/>
<reference evidence="2 5" key="2">
    <citation type="journal article" date="2019" name="Emerg. Microbes Infect.">
        <title>Comprehensive subspecies identification of 175 nontuberculous mycobacteria species based on 7547 genomic profiles.</title>
        <authorList>
            <person name="Matsumoto Y."/>
            <person name="Kinjo T."/>
            <person name="Motooka D."/>
            <person name="Nabeya D."/>
            <person name="Jung N."/>
            <person name="Uechi K."/>
            <person name="Horii T."/>
            <person name="Iida T."/>
            <person name="Fujita J."/>
            <person name="Nakamura S."/>
        </authorList>
    </citation>
    <scope>NUCLEOTIDE SEQUENCE [LARGE SCALE GENOMIC DNA]</scope>
    <source>
        <strain evidence="2 5">JCM 12405</strain>
    </source>
</reference>